<feature type="compositionally biased region" description="Polar residues" evidence="1">
    <location>
        <begin position="47"/>
        <end position="64"/>
    </location>
</feature>
<evidence type="ECO:0000313" key="3">
    <source>
        <dbReference type="Proteomes" id="UP000054560"/>
    </source>
</evidence>
<gene>
    <name evidence="2" type="ORF">SARC_18289</name>
</gene>
<proteinExistence type="predicted"/>
<dbReference type="AlphaFoldDB" id="A0A0L0EKT5"/>
<sequence>MYSNPLPTNRTTEKDEWVELIQNVIAGKIMPAKKTKPTIGQLAEGKQQFSGRALSSSKTRGSFK</sequence>
<name>A0A0L0EKT5_9EUKA</name>
<evidence type="ECO:0000256" key="1">
    <source>
        <dbReference type="SAM" id="MobiDB-lite"/>
    </source>
</evidence>
<keyword evidence="3" id="KW-1185">Reference proteome</keyword>
<evidence type="ECO:0000313" key="2">
    <source>
        <dbReference type="EMBL" id="KNC65006.1"/>
    </source>
</evidence>
<protein>
    <submittedName>
        <fullName evidence="2">Uncharacterized protein</fullName>
    </submittedName>
</protein>
<dbReference type="EMBL" id="KQ256942">
    <property type="protein sequence ID" value="KNC65006.1"/>
    <property type="molecule type" value="Genomic_DNA"/>
</dbReference>
<feature type="region of interest" description="Disordered" evidence="1">
    <location>
        <begin position="42"/>
        <end position="64"/>
    </location>
</feature>
<reference evidence="2 3" key="1">
    <citation type="submission" date="2011-02" db="EMBL/GenBank/DDBJ databases">
        <title>The Genome Sequence of Sphaeroforma arctica JP610.</title>
        <authorList>
            <consortium name="The Broad Institute Genome Sequencing Platform"/>
            <person name="Russ C."/>
            <person name="Cuomo C."/>
            <person name="Young S.K."/>
            <person name="Zeng Q."/>
            <person name="Gargeya S."/>
            <person name="Alvarado L."/>
            <person name="Berlin A."/>
            <person name="Chapman S.B."/>
            <person name="Chen Z."/>
            <person name="Freedman E."/>
            <person name="Gellesch M."/>
            <person name="Goldberg J."/>
            <person name="Griggs A."/>
            <person name="Gujja S."/>
            <person name="Heilman E."/>
            <person name="Heiman D."/>
            <person name="Howarth C."/>
            <person name="Mehta T."/>
            <person name="Neiman D."/>
            <person name="Pearson M."/>
            <person name="Roberts A."/>
            <person name="Saif S."/>
            <person name="Shea T."/>
            <person name="Shenoy N."/>
            <person name="Sisk P."/>
            <person name="Stolte C."/>
            <person name="Sykes S."/>
            <person name="White J."/>
            <person name="Yandava C."/>
            <person name="Burger G."/>
            <person name="Gray M.W."/>
            <person name="Holland P.W.H."/>
            <person name="King N."/>
            <person name="Lang F.B.F."/>
            <person name="Roger A.J."/>
            <person name="Ruiz-Trillo I."/>
            <person name="Haas B."/>
            <person name="Nusbaum C."/>
            <person name="Birren B."/>
        </authorList>
    </citation>
    <scope>NUCLEOTIDE SEQUENCE [LARGE SCALE GENOMIC DNA]</scope>
    <source>
        <strain evidence="2 3">JP610</strain>
    </source>
</reference>
<organism evidence="2 3">
    <name type="scientific">Sphaeroforma arctica JP610</name>
    <dbReference type="NCBI Taxonomy" id="667725"/>
    <lineage>
        <taxon>Eukaryota</taxon>
        <taxon>Ichthyosporea</taxon>
        <taxon>Ichthyophonida</taxon>
        <taxon>Sphaeroforma</taxon>
    </lineage>
</organism>
<dbReference type="GeneID" id="25918793"/>
<feature type="non-terminal residue" evidence="2">
    <location>
        <position position="64"/>
    </location>
</feature>
<dbReference type="Proteomes" id="UP000054560">
    <property type="component" value="Unassembled WGS sequence"/>
</dbReference>
<dbReference type="RefSeq" id="XP_014143107.1">
    <property type="nucleotide sequence ID" value="XM_014287632.1"/>
</dbReference>
<accession>A0A0L0EKT5</accession>